<evidence type="ECO:0000313" key="3">
    <source>
        <dbReference type="Proteomes" id="UP000027456"/>
    </source>
</evidence>
<dbReference type="Proteomes" id="UP000027456">
    <property type="component" value="Unassembled WGS sequence"/>
</dbReference>
<gene>
    <name evidence="2" type="ORF">V565_022900</name>
</gene>
<comment type="caution">
    <text evidence="2">The sequence shown here is derived from an EMBL/GenBank/DDBJ whole genome shotgun (WGS) entry which is preliminary data.</text>
</comment>
<evidence type="ECO:0000256" key="1">
    <source>
        <dbReference type="SAM" id="MobiDB-lite"/>
    </source>
</evidence>
<proteinExistence type="predicted"/>
<feature type="region of interest" description="Disordered" evidence="1">
    <location>
        <begin position="110"/>
        <end position="141"/>
    </location>
</feature>
<reference evidence="2 3" key="1">
    <citation type="submission" date="2013-12" db="EMBL/GenBank/DDBJ databases">
        <authorList>
            <person name="Cubeta M."/>
            <person name="Pakala S."/>
            <person name="Fedorova N."/>
            <person name="Thomas E."/>
            <person name="Dean R."/>
            <person name="Jabaji S."/>
            <person name="Neate S."/>
            <person name="Toda T."/>
            <person name="Tavantzis S."/>
            <person name="Vilgalys R."/>
            <person name="Bharathan N."/>
            <person name="Pakala S."/>
            <person name="Losada L.S."/>
            <person name="Zafar N."/>
            <person name="Nierman W."/>
        </authorList>
    </citation>
    <scope>NUCLEOTIDE SEQUENCE [LARGE SCALE GENOMIC DNA]</scope>
    <source>
        <strain evidence="2 3">123E</strain>
    </source>
</reference>
<protein>
    <submittedName>
        <fullName evidence="2">Uncharacterized protein</fullName>
    </submittedName>
</protein>
<evidence type="ECO:0000313" key="2">
    <source>
        <dbReference type="EMBL" id="KEP54049.1"/>
    </source>
</evidence>
<dbReference type="AlphaFoldDB" id="A0A074S460"/>
<organism evidence="2 3">
    <name type="scientific">Rhizoctonia solani 123E</name>
    <dbReference type="NCBI Taxonomy" id="1423351"/>
    <lineage>
        <taxon>Eukaryota</taxon>
        <taxon>Fungi</taxon>
        <taxon>Dikarya</taxon>
        <taxon>Basidiomycota</taxon>
        <taxon>Agaricomycotina</taxon>
        <taxon>Agaricomycetes</taxon>
        <taxon>Cantharellales</taxon>
        <taxon>Ceratobasidiaceae</taxon>
        <taxon>Rhizoctonia</taxon>
    </lineage>
</organism>
<dbReference type="EMBL" id="AZST01000040">
    <property type="protein sequence ID" value="KEP54049.1"/>
    <property type="molecule type" value="Genomic_DNA"/>
</dbReference>
<sequence length="141" mass="15003">MRLVLEQFNNHTHYLCPTRHLGIPNPAHTQSSENDGHTMRSLRSIASISSFVIPASVAVPNSAVSEIDSGSCVPRSSRFSVAGSMPNTVSSMNRNGSRTVRCCCSPSAGCATPKPPSPCPNPPFVPFRSTKPKPPFAATPK</sequence>
<feature type="compositionally biased region" description="Pro residues" evidence="1">
    <location>
        <begin position="132"/>
        <end position="141"/>
    </location>
</feature>
<dbReference type="HOGENOM" id="CLU_1826388_0_0_1"/>
<keyword evidence="3" id="KW-1185">Reference proteome</keyword>
<feature type="compositionally biased region" description="Pro residues" evidence="1">
    <location>
        <begin position="113"/>
        <end position="125"/>
    </location>
</feature>
<name>A0A074S460_9AGAM</name>
<accession>A0A074S460</accession>